<dbReference type="Pfam" id="PF01300">
    <property type="entry name" value="Sua5_yciO_yrdC"/>
    <property type="match status" value="1"/>
</dbReference>
<dbReference type="OrthoDB" id="9814580at2"/>
<dbReference type="PROSITE" id="PS51163">
    <property type="entry name" value="YRDC"/>
    <property type="match status" value="1"/>
</dbReference>
<dbReference type="RefSeq" id="WP_066893075.1">
    <property type="nucleotide sequence ID" value="NZ_LZDN01000012.1"/>
</dbReference>
<dbReference type="PANTHER" id="PTHR17490:SF18">
    <property type="entry name" value="THREONYLCARBAMOYL-AMP SYNTHASE"/>
    <property type="match status" value="1"/>
</dbReference>
<dbReference type="GO" id="GO:0061710">
    <property type="term" value="F:L-threonylcarbamoyladenylate synthase"/>
    <property type="evidence" value="ECO:0007669"/>
    <property type="project" value="UniProtKB-EC"/>
</dbReference>
<comment type="similarity">
    <text evidence="2">Belongs to the SUA5 family.</text>
</comment>
<dbReference type="EMBL" id="LZDN01000012">
    <property type="protein sequence ID" value="OBX50822.1"/>
    <property type="molecule type" value="Genomic_DNA"/>
</dbReference>
<comment type="catalytic activity">
    <reaction evidence="6">
        <text>L-threonine + hydrogencarbonate + ATP = L-threonylcarbamoyladenylate + diphosphate + H2O</text>
        <dbReference type="Rhea" id="RHEA:36407"/>
        <dbReference type="ChEBI" id="CHEBI:15377"/>
        <dbReference type="ChEBI" id="CHEBI:17544"/>
        <dbReference type="ChEBI" id="CHEBI:30616"/>
        <dbReference type="ChEBI" id="CHEBI:33019"/>
        <dbReference type="ChEBI" id="CHEBI:57926"/>
        <dbReference type="ChEBI" id="CHEBI:73682"/>
        <dbReference type="EC" id="2.7.7.87"/>
    </reaction>
</comment>
<organism evidence="8 9">
    <name type="scientific">Moraxella nonliquefaciens</name>
    <dbReference type="NCBI Taxonomy" id="478"/>
    <lineage>
        <taxon>Bacteria</taxon>
        <taxon>Pseudomonadati</taxon>
        <taxon>Pseudomonadota</taxon>
        <taxon>Gammaproteobacteria</taxon>
        <taxon>Moraxellales</taxon>
        <taxon>Moraxellaceae</taxon>
        <taxon>Moraxella</taxon>
    </lineage>
</organism>
<evidence type="ECO:0000256" key="5">
    <source>
        <dbReference type="ARBA" id="ARBA00022679"/>
    </source>
</evidence>
<dbReference type="GO" id="GO:0003725">
    <property type="term" value="F:double-stranded RNA binding"/>
    <property type="evidence" value="ECO:0007669"/>
    <property type="project" value="InterPro"/>
</dbReference>
<name>A0A1B8PJR3_MORNO</name>
<evidence type="ECO:0000256" key="6">
    <source>
        <dbReference type="ARBA" id="ARBA00048366"/>
    </source>
</evidence>
<accession>A0A1B8PJR3</accession>
<gene>
    <name evidence="8" type="ORF">A9Z60_02705</name>
</gene>
<dbReference type="EC" id="2.7.7.87" evidence="3"/>
<evidence type="ECO:0000313" key="9">
    <source>
        <dbReference type="Proteomes" id="UP000092671"/>
    </source>
</evidence>
<evidence type="ECO:0000256" key="1">
    <source>
        <dbReference type="ARBA" id="ARBA00004496"/>
    </source>
</evidence>
<protein>
    <recommendedName>
        <fullName evidence="3">L-threonylcarbamoyladenylate synthase</fullName>
        <ecNumber evidence="3">2.7.7.87</ecNumber>
    </recommendedName>
</protein>
<dbReference type="Gene3D" id="3.90.870.10">
    <property type="entry name" value="DHBP synthase"/>
    <property type="match status" value="1"/>
</dbReference>
<comment type="caution">
    <text evidence="8">The sequence shown here is derived from an EMBL/GenBank/DDBJ whole genome shotgun (WGS) entry which is preliminary data.</text>
</comment>
<feature type="domain" description="YrdC-like" evidence="7">
    <location>
        <begin position="13"/>
        <end position="207"/>
    </location>
</feature>
<evidence type="ECO:0000313" key="8">
    <source>
        <dbReference type="EMBL" id="OBX50822.1"/>
    </source>
</evidence>
<comment type="subcellular location">
    <subcellularLocation>
        <location evidence="1">Cytoplasm</location>
    </subcellularLocation>
</comment>
<dbReference type="GO" id="GO:0000049">
    <property type="term" value="F:tRNA binding"/>
    <property type="evidence" value="ECO:0007669"/>
    <property type="project" value="TreeGrafter"/>
</dbReference>
<dbReference type="AlphaFoldDB" id="A0A1B8PJR3"/>
<sequence>MSGYDRIPQSHVTKSVDVAYEWLMQGKILAYPTESVWGLGSHPFDEQAINRLLALKKRPTNKGMIVLTSDESYIEVFFKNLSKARQDQIIKSWYANDRRQASTWLFDIPKGVDVPRSVRGEHESLGIRVIHHPKIAALCDLFAANDTDNPFGFLLSTSCNIGGQAPAPDFDTAWEYFGDGICYLLGDTLGYDKPSQIINANTGQVVR</sequence>
<evidence type="ECO:0000259" key="7">
    <source>
        <dbReference type="PROSITE" id="PS51163"/>
    </source>
</evidence>
<dbReference type="InterPro" id="IPR050156">
    <property type="entry name" value="TC-AMP_synthase_SUA5"/>
</dbReference>
<keyword evidence="5" id="KW-0808">Transferase</keyword>
<evidence type="ECO:0000256" key="2">
    <source>
        <dbReference type="ARBA" id="ARBA00007663"/>
    </source>
</evidence>
<evidence type="ECO:0000256" key="3">
    <source>
        <dbReference type="ARBA" id="ARBA00012584"/>
    </source>
</evidence>
<dbReference type="PANTHER" id="PTHR17490">
    <property type="entry name" value="SUA5"/>
    <property type="match status" value="1"/>
</dbReference>
<dbReference type="InterPro" id="IPR017945">
    <property type="entry name" value="DHBP_synth_RibB-like_a/b_dom"/>
</dbReference>
<dbReference type="GO" id="GO:0005737">
    <property type="term" value="C:cytoplasm"/>
    <property type="evidence" value="ECO:0007669"/>
    <property type="project" value="UniProtKB-SubCell"/>
</dbReference>
<keyword evidence="4" id="KW-0963">Cytoplasm</keyword>
<dbReference type="Proteomes" id="UP000092671">
    <property type="component" value="Unassembled WGS sequence"/>
</dbReference>
<proteinExistence type="inferred from homology"/>
<dbReference type="GO" id="GO:0006450">
    <property type="term" value="P:regulation of translational fidelity"/>
    <property type="evidence" value="ECO:0007669"/>
    <property type="project" value="TreeGrafter"/>
</dbReference>
<dbReference type="InterPro" id="IPR006070">
    <property type="entry name" value="Sua5-like_dom"/>
</dbReference>
<reference evidence="8 9" key="1">
    <citation type="submission" date="2016-06" db="EMBL/GenBank/DDBJ databases">
        <title>Draft genome of Moraxella nonliquefaciens CCUG 60284.</title>
        <authorList>
            <person name="Salva-Serra F."/>
            <person name="Engstrom-Jakobsson H."/>
            <person name="Thorell K."/>
            <person name="Gonzales-Siles L."/>
            <person name="Karlsson R."/>
            <person name="Boulund F."/>
            <person name="Engstrand L."/>
            <person name="Kristiansson E."/>
            <person name="Moore E."/>
        </authorList>
    </citation>
    <scope>NUCLEOTIDE SEQUENCE [LARGE SCALE GENOMIC DNA]</scope>
    <source>
        <strain evidence="8 9">CCUG 60284</strain>
    </source>
</reference>
<dbReference type="SUPFAM" id="SSF55821">
    <property type="entry name" value="YrdC/RibB"/>
    <property type="match status" value="1"/>
</dbReference>
<evidence type="ECO:0000256" key="4">
    <source>
        <dbReference type="ARBA" id="ARBA00022490"/>
    </source>
</evidence>